<dbReference type="Proteomes" id="UP001060325">
    <property type="component" value="Chromosome"/>
</dbReference>
<protein>
    <recommendedName>
        <fullName evidence="4">YesK-like protein</fullName>
    </recommendedName>
</protein>
<keyword evidence="3" id="KW-1185">Reference proteome</keyword>
<feature type="transmembrane region" description="Helical" evidence="1">
    <location>
        <begin position="29"/>
        <end position="47"/>
    </location>
</feature>
<evidence type="ECO:0008006" key="4">
    <source>
        <dbReference type="Google" id="ProtNLM"/>
    </source>
</evidence>
<sequence length="101" mass="11038">MILVGLVSLIISGLVAFGWWTIGFPRRRIWGGIMMLGVAFTCSPFLLVVSGERFGFDGIVAGLVGLFCIVAGGFFFLALGWIGRPQKVRKVRTLSEDPDLF</sequence>
<keyword evidence="1" id="KW-1133">Transmembrane helix</keyword>
<feature type="transmembrane region" description="Helical" evidence="1">
    <location>
        <begin position="6"/>
        <end position="22"/>
    </location>
</feature>
<reference evidence="2" key="1">
    <citation type="submission" date="2022-07" db="EMBL/GenBank/DDBJ databases">
        <title>Complete genome of CX2.</title>
        <authorList>
            <person name="Cao G."/>
        </authorList>
    </citation>
    <scope>NUCLEOTIDE SEQUENCE</scope>
    <source>
        <strain evidence="2">CX2</strain>
    </source>
</reference>
<dbReference type="EMBL" id="CP101462">
    <property type="protein sequence ID" value="UTT43126.1"/>
    <property type="molecule type" value="Genomic_DNA"/>
</dbReference>
<evidence type="ECO:0000313" key="2">
    <source>
        <dbReference type="EMBL" id="UTT43126.1"/>
    </source>
</evidence>
<evidence type="ECO:0000313" key="3">
    <source>
        <dbReference type="Proteomes" id="UP001060325"/>
    </source>
</evidence>
<keyword evidence="1" id="KW-0812">Transmembrane</keyword>
<feature type="transmembrane region" description="Helical" evidence="1">
    <location>
        <begin position="59"/>
        <end position="82"/>
    </location>
</feature>
<organism evidence="2 3">
    <name type="scientific">Exiguobacterium aurantiacum</name>
    <dbReference type="NCBI Taxonomy" id="33987"/>
    <lineage>
        <taxon>Bacteria</taxon>
        <taxon>Bacillati</taxon>
        <taxon>Bacillota</taxon>
        <taxon>Bacilli</taxon>
        <taxon>Bacillales</taxon>
        <taxon>Bacillales Family XII. Incertae Sedis</taxon>
        <taxon>Exiguobacterium</taxon>
    </lineage>
</organism>
<dbReference type="RefSeq" id="WP_255177552.1">
    <property type="nucleotide sequence ID" value="NZ_CP101462.1"/>
</dbReference>
<keyword evidence="1" id="KW-0472">Membrane</keyword>
<evidence type="ECO:0000256" key="1">
    <source>
        <dbReference type="SAM" id="Phobius"/>
    </source>
</evidence>
<gene>
    <name evidence="2" type="ORF">NMQ00_01115</name>
</gene>
<accession>A0ABY5FNU2</accession>
<name>A0ABY5FNU2_9BACL</name>
<proteinExistence type="predicted"/>